<feature type="domain" description="AMMECR1" evidence="1">
    <location>
        <begin position="4"/>
        <end position="183"/>
    </location>
</feature>
<evidence type="ECO:0000313" key="3">
    <source>
        <dbReference type="Proteomes" id="UP000032309"/>
    </source>
</evidence>
<dbReference type="PROSITE" id="PS51112">
    <property type="entry name" value="AMMECR1"/>
    <property type="match status" value="1"/>
</dbReference>
<dbReference type="PANTHER" id="PTHR13016:SF0">
    <property type="entry name" value="AMME SYNDROME CANDIDATE GENE 1 PROTEIN"/>
    <property type="match status" value="1"/>
</dbReference>
<organism evidence="2 3">
    <name type="scientific">Candidatus Brocadia sinica JPN1</name>
    <dbReference type="NCBI Taxonomy" id="1197129"/>
    <lineage>
        <taxon>Bacteria</taxon>
        <taxon>Pseudomonadati</taxon>
        <taxon>Planctomycetota</taxon>
        <taxon>Candidatus Brocadiia</taxon>
        <taxon>Candidatus Brocadiales</taxon>
        <taxon>Candidatus Brocadiaceae</taxon>
        <taxon>Candidatus Brocadia</taxon>
    </lineage>
</organism>
<dbReference type="Proteomes" id="UP000032309">
    <property type="component" value="Unassembled WGS sequence"/>
</dbReference>
<comment type="caution">
    <text evidence="2">The sequence shown here is derived from an EMBL/GenBank/DDBJ whole genome shotgun (WGS) entry which is preliminary data.</text>
</comment>
<reference evidence="3" key="1">
    <citation type="journal article" date="2015" name="Genome Announc.">
        <title>Draft Genome Sequence of an Anaerobic Ammonium-Oxidizing Bacterium, "Candidatus Brocadia sinica".</title>
        <authorList>
            <person name="Oshiki M."/>
            <person name="Shinyako-Hata K."/>
            <person name="Satoh H."/>
            <person name="Okabe S."/>
        </authorList>
    </citation>
    <scope>NUCLEOTIDE SEQUENCE [LARGE SCALE GENOMIC DNA]</scope>
    <source>
        <strain evidence="3">JPN1</strain>
    </source>
</reference>
<dbReference type="SUPFAM" id="SSF143447">
    <property type="entry name" value="AMMECR1-like"/>
    <property type="match status" value="1"/>
</dbReference>
<evidence type="ECO:0000259" key="1">
    <source>
        <dbReference type="PROSITE" id="PS51112"/>
    </source>
</evidence>
<accession>A0ABQ0JVY0</accession>
<evidence type="ECO:0000313" key="2">
    <source>
        <dbReference type="EMBL" id="GAN32921.1"/>
    </source>
</evidence>
<dbReference type="InterPro" id="IPR027623">
    <property type="entry name" value="AmmeMemoSam_A"/>
</dbReference>
<protein>
    <submittedName>
        <fullName evidence="2">AMMECR1 domain-containing protein</fullName>
    </submittedName>
</protein>
<dbReference type="InterPro" id="IPR027485">
    <property type="entry name" value="AMMECR1_N"/>
</dbReference>
<keyword evidence="3" id="KW-1185">Reference proteome</keyword>
<name>A0ABQ0JVY0_9BACT</name>
<dbReference type="RefSeq" id="WP_052562999.1">
    <property type="nucleotide sequence ID" value="NZ_BAFN01000001.1"/>
</dbReference>
<sequence length="183" mass="20543">MDEQTKKIILDIARKSIEAAVKQKPRPTFSTDHANLQGRQGVFVTLKTCGQLRGCIGRFVSDMPLYQSVSEMAISSATEDPRFEFNRIKPSELNHLEIEISVLSPLKLIDNPLDFELGKQGVFIKKGLHVGCFLPQVATETGWSKEEFLSHCCASKAGLPANAWKQKDVEIYTFTTEIIEEKK</sequence>
<dbReference type="Pfam" id="PF01871">
    <property type="entry name" value="AMMECR1"/>
    <property type="match status" value="1"/>
</dbReference>
<dbReference type="InterPro" id="IPR002733">
    <property type="entry name" value="AMMECR1_domain"/>
</dbReference>
<dbReference type="PANTHER" id="PTHR13016">
    <property type="entry name" value="AMMECR1 HOMOLOG"/>
    <property type="match status" value="1"/>
</dbReference>
<dbReference type="InterPro" id="IPR023473">
    <property type="entry name" value="AMMECR1"/>
</dbReference>
<dbReference type="InterPro" id="IPR036071">
    <property type="entry name" value="AMMECR1_dom_sf"/>
</dbReference>
<proteinExistence type="predicted"/>
<gene>
    <name evidence="2" type="ORF">BROSI_A1436</name>
</gene>
<dbReference type="EMBL" id="BAFN01000001">
    <property type="protein sequence ID" value="GAN32921.1"/>
    <property type="molecule type" value="Genomic_DNA"/>
</dbReference>
<dbReference type="Gene3D" id="3.30.700.20">
    <property type="entry name" value="Hypothetical protein ph0010, domain 1"/>
    <property type="match status" value="1"/>
</dbReference>
<dbReference type="NCBIfam" id="TIGR00296">
    <property type="entry name" value="TIGR00296 family protein"/>
    <property type="match status" value="1"/>
</dbReference>
<dbReference type="Gene3D" id="3.30.1490.150">
    <property type="entry name" value="Hypothetical protein ph0010, domain 2"/>
    <property type="match status" value="1"/>
</dbReference>
<dbReference type="NCBIfam" id="TIGR04335">
    <property type="entry name" value="AmmeMemoSam_A"/>
    <property type="match status" value="1"/>
</dbReference>